<sequence length="154" mass="17274">MAQSVEAHGIGRGAQTAGRGEGGLLLLLVRQERLLKLLTVRRHLMMMMMVRQFGLPFPVSASFSAVAMDDSEPWLLPIVPVPAWRLSGLVQRLCGRRVRRTGILERNDADFLSEDIFHFVGVGCYCCCCTVPSIPISPWFVRKVRFFTQNSPAR</sequence>
<reference evidence="1" key="1">
    <citation type="submission" date="2022-08" db="UniProtKB">
        <authorList>
            <consortium name="EnsemblMetazoa"/>
        </authorList>
    </citation>
    <scope>IDENTIFICATION</scope>
</reference>
<dbReference type="EnsemblMetazoa" id="ACOM033026-RA">
    <property type="protein sequence ID" value="ACOM033026-PA.1"/>
    <property type="gene ID" value="ACOM033026"/>
</dbReference>
<proteinExistence type="predicted"/>
<dbReference type="Proteomes" id="UP000075882">
    <property type="component" value="Unassembled WGS sequence"/>
</dbReference>
<dbReference type="AlphaFoldDB" id="A0A8W7PKG5"/>
<accession>A0A8W7PKG5</accession>
<name>A0A8W7PKG5_ANOCL</name>
<protein>
    <submittedName>
        <fullName evidence="1">Uncharacterized protein</fullName>
    </submittedName>
</protein>
<organism evidence="1">
    <name type="scientific">Anopheles coluzzii</name>
    <name type="common">African malaria mosquito</name>
    <dbReference type="NCBI Taxonomy" id="1518534"/>
    <lineage>
        <taxon>Eukaryota</taxon>
        <taxon>Metazoa</taxon>
        <taxon>Ecdysozoa</taxon>
        <taxon>Arthropoda</taxon>
        <taxon>Hexapoda</taxon>
        <taxon>Insecta</taxon>
        <taxon>Pterygota</taxon>
        <taxon>Neoptera</taxon>
        <taxon>Endopterygota</taxon>
        <taxon>Diptera</taxon>
        <taxon>Nematocera</taxon>
        <taxon>Culicoidea</taxon>
        <taxon>Culicidae</taxon>
        <taxon>Anophelinae</taxon>
        <taxon>Anopheles</taxon>
    </lineage>
</organism>
<evidence type="ECO:0000313" key="1">
    <source>
        <dbReference type="EnsemblMetazoa" id="ACOM033026-PA.1"/>
    </source>
</evidence>